<dbReference type="KEGG" id="gtt:GUITHDRAFT_111745"/>
<dbReference type="GeneID" id="17298904"/>
<reference evidence="3" key="3">
    <citation type="submission" date="2016-03" db="UniProtKB">
        <authorList>
            <consortium name="EnsemblProtists"/>
        </authorList>
    </citation>
    <scope>IDENTIFICATION</scope>
</reference>
<dbReference type="EMBL" id="JH993018">
    <property type="protein sequence ID" value="EKX42179.1"/>
    <property type="molecule type" value="Genomic_DNA"/>
</dbReference>
<proteinExistence type="predicted"/>
<dbReference type="EnsemblProtists" id="EKX42179">
    <property type="protein sequence ID" value="EKX42179"/>
    <property type="gene ID" value="GUITHDRAFT_111745"/>
</dbReference>
<gene>
    <name evidence="2" type="ORF">GUITHDRAFT_111745</name>
</gene>
<keyword evidence="4" id="KW-1185">Reference proteome</keyword>
<feature type="region of interest" description="Disordered" evidence="1">
    <location>
        <begin position="1"/>
        <end position="31"/>
    </location>
</feature>
<sequence length="144" mass="16452">MAERSMESQGSRKEKEGGKEEKRGKNEKQRRRLVYVMRENRYRTMFAAVRRLYQSLDDYQPVLDPAKLLPAKDLEANSTHTLDCTSRGVFGLNCNSDYPYMNGGDFYESDSDAISRARPHFGNAGVNCTTGTRALLCMMFDMDI</sequence>
<protein>
    <submittedName>
        <fullName evidence="2 3">Uncharacterized protein</fullName>
    </submittedName>
</protein>
<evidence type="ECO:0000313" key="4">
    <source>
        <dbReference type="Proteomes" id="UP000011087"/>
    </source>
</evidence>
<dbReference type="RefSeq" id="XP_005829159.1">
    <property type="nucleotide sequence ID" value="XM_005829102.1"/>
</dbReference>
<accession>L1J218</accession>
<feature type="compositionally biased region" description="Basic and acidic residues" evidence="1">
    <location>
        <begin position="1"/>
        <end position="27"/>
    </location>
</feature>
<reference evidence="2 4" key="1">
    <citation type="journal article" date="2012" name="Nature">
        <title>Algal genomes reveal evolutionary mosaicism and the fate of nucleomorphs.</title>
        <authorList>
            <consortium name="DOE Joint Genome Institute"/>
            <person name="Curtis B.A."/>
            <person name="Tanifuji G."/>
            <person name="Burki F."/>
            <person name="Gruber A."/>
            <person name="Irimia M."/>
            <person name="Maruyama S."/>
            <person name="Arias M.C."/>
            <person name="Ball S.G."/>
            <person name="Gile G.H."/>
            <person name="Hirakawa Y."/>
            <person name="Hopkins J.F."/>
            <person name="Kuo A."/>
            <person name="Rensing S.A."/>
            <person name="Schmutz J."/>
            <person name="Symeonidi A."/>
            <person name="Elias M."/>
            <person name="Eveleigh R.J."/>
            <person name="Herman E.K."/>
            <person name="Klute M.J."/>
            <person name="Nakayama T."/>
            <person name="Obornik M."/>
            <person name="Reyes-Prieto A."/>
            <person name="Armbrust E.V."/>
            <person name="Aves S.J."/>
            <person name="Beiko R.G."/>
            <person name="Coutinho P."/>
            <person name="Dacks J.B."/>
            <person name="Durnford D.G."/>
            <person name="Fast N.M."/>
            <person name="Green B.R."/>
            <person name="Grisdale C.J."/>
            <person name="Hempel F."/>
            <person name="Henrissat B."/>
            <person name="Hoppner M.P."/>
            <person name="Ishida K."/>
            <person name="Kim E."/>
            <person name="Koreny L."/>
            <person name="Kroth P.G."/>
            <person name="Liu Y."/>
            <person name="Malik S.B."/>
            <person name="Maier U.G."/>
            <person name="McRose D."/>
            <person name="Mock T."/>
            <person name="Neilson J.A."/>
            <person name="Onodera N.T."/>
            <person name="Poole A.M."/>
            <person name="Pritham E.J."/>
            <person name="Richards T.A."/>
            <person name="Rocap G."/>
            <person name="Roy S.W."/>
            <person name="Sarai C."/>
            <person name="Schaack S."/>
            <person name="Shirato S."/>
            <person name="Slamovits C.H."/>
            <person name="Spencer D.F."/>
            <person name="Suzuki S."/>
            <person name="Worden A.Z."/>
            <person name="Zauner S."/>
            <person name="Barry K."/>
            <person name="Bell C."/>
            <person name="Bharti A.K."/>
            <person name="Crow J.A."/>
            <person name="Grimwood J."/>
            <person name="Kramer R."/>
            <person name="Lindquist E."/>
            <person name="Lucas S."/>
            <person name="Salamov A."/>
            <person name="McFadden G.I."/>
            <person name="Lane C.E."/>
            <person name="Keeling P.J."/>
            <person name="Gray M.W."/>
            <person name="Grigoriev I.V."/>
            <person name="Archibald J.M."/>
        </authorList>
    </citation>
    <scope>NUCLEOTIDE SEQUENCE</scope>
    <source>
        <strain evidence="2 4">CCMP2712</strain>
    </source>
</reference>
<dbReference type="Proteomes" id="UP000011087">
    <property type="component" value="Unassembled WGS sequence"/>
</dbReference>
<reference evidence="4" key="2">
    <citation type="submission" date="2012-11" db="EMBL/GenBank/DDBJ databases">
        <authorList>
            <person name="Kuo A."/>
            <person name="Curtis B.A."/>
            <person name="Tanifuji G."/>
            <person name="Burki F."/>
            <person name="Gruber A."/>
            <person name="Irimia M."/>
            <person name="Maruyama S."/>
            <person name="Arias M.C."/>
            <person name="Ball S.G."/>
            <person name="Gile G.H."/>
            <person name="Hirakawa Y."/>
            <person name="Hopkins J.F."/>
            <person name="Rensing S.A."/>
            <person name="Schmutz J."/>
            <person name="Symeonidi A."/>
            <person name="Elias M."/>
            <person name="Eveleigh R.J."/>
            <person name="Herman E.K."/>
            <person name="Klute M.J."/>
            <person name="Nakayama T."/>
            <person name="Obornik M."/>
            <person name="Reyes-Prieto A."/>
            <person name="Armbrust E.V."/>
            <person name="Aves S.J."/>
            <person name="Beiko R.G."/>
            <person name="Coutinho P."/>
            <person name="Dacks J.B."/>
            <person name="Durnford D.G."/>
            <person name="Fast N.M."/>
            <person name="Green B.R."/>
            <person name="Grisdale C."/>
            <person name="Hempe F."/>
            <person name="Henrissat B."/>
            <person name="Hoppner M.P."/>
            <person name="Ishida K.-I."/>
            <person name="Kim E."/>
            <person name="Koreny L."/>
            <person name="Kroth P.G."/>
            <person name="Liu Y."/>
            <person name="Malik S.-B."/>
            <person name="Maier U.G."/>
            <person name="McRose D."/>
            <person name="Mock T."/>
            <person name="Neilson J.A."/>
            <person name="Onodera N.T."/>
            <person name="Poole A.M."/>
            <person name="Pritham E.J."/>
            <person name="Richards T.A."/>
            <person name="Rocap G."/>
            <person name="Roy S.W."/>
            <person name="Sarai C."/>
            <person name="Schaack S."/>
            <person name="Shirato S."/>
            <person name="Slamovits C.H."/>
            <person name="Spencer D.F."/>
            <person name="Suzuki S."/>
            <person name="Worden A.Z."/>
            <person name="Zauner S."/>
            <person name="Barry K."/>
            <person name="Bell C."/>
            <person name="Bharti A.K."/>
            <person name="Crow J.A."/>
            <person name="Grimwood J."/>
            <person name="Kramer R."/>
            <person name="Lindquist E."/>
            <person name="Lucas S."/>
            <person name="Salamov A."/>
            <person name="McFadden G.I."/>
            <person name="Lane C.E."/>
            <person name="Keeling P.J."/>
            <person name="Gray M.W."/>
            <person name="Grigoriev I.V."/>
            <person name="Archibald J.M."/>
        </authorList>
    </citation>
    <scope>NUCLEOTIDE SEQUENCE</scope>
    <source>
        <strain evidence="4">CCMP2712</strain>
    </source>
</reference>
<organism evidence="2">
    <name type="scientific">Guillardia theta (strain CCMP2712)</name>
    <name type="common">Cryptophyte</name>
    <dbReference type="NCBI Taxonomy" id="905079"/>
    <lineage>
        <taxon>Eukaryota</taxon>
        <taxon>Cryptophyceae</taxon>
        <taxon>Pyrenomonadales</taxon>
        <taxon>Geminigeraceae</taxon>
        <taxon>Guillardia</taxon>
    </lineage>
</organism>
<evidence type="ECO:0000256" key="1">
    <source>
        <dbReference type="SAM" id="MobiDB-lite"/>
    </source>
</evidence>
<name>L1J218_GUITC</name>
<dbReference type="PaxDb" id="55529-EKX42179"/>
<dbReference type="AlphaFoldDB" id="L1J218"/>
<dbReference type="HOGENOM" id="CLU_1800156_0_0_1"/>
<evidence type="ECO:0000313" key="3">
    <source>
        <dbReference type="EnsemblProtists" id="EKX42179"/>
    </source>
</evidence>
<evidence type="ECO:0000313" key="2">
    <source>
        <dbReference type="EMBL" id="EKX42179.1"/>
    </source>
</evidence>